<dbReference type="EMBL" id="CP020715">
    <property type="protein sequence ID" value="ARJ06163.1"/>
    <property type="molecule type" value="Genomic_DNA"/>
</dbReference>
<protein>
    <submittedName>
        <fullName evidence="1">Uncharacterized protein</fullName>
    </submittedName>
</protein>
<dbReference type="KEGG" id="cphy:B5808_13750"/>
<reference evidence="1 2" key="1">
    <citation type="submission" date="2017-04" db="EMBL/GenBank/DDBJ databases">
        <authorList>
            <person name="Afonso C.L."/>
            <person name="Miller P.J."/>
            <person name="Scott M.A."/>
            <person name="Spackman E."/>
            <person name="Goraichik I."/>
            <person name="Dimitrov K.M."/>
            <person name="Suarez D.L."/>
            <person name="Swayne D.E."/>
        </authorList>
    </citation>
    <scope>NUCLEOTIDE SEQUENCE [LARGE SCALE GENOMIC DNA]</scope>
    <source>
        <strain evidence="2">XA(T)</strain>
    </source>
</reference>
<gene>
    <name evidence="1" type="ORF">B5808_13750</name>
</gene>
<proteinExistence type="predicted"/>
<organism evidence="1 2">
    <name type="scientific">Cnuibacter physcomitrellae</name>
    <dbReference type="NCBI Taxonomy" id="1619308"/>
    <lineage>
        <taxon>Bacteria</taxon>
        <taxon>Bacillati</taxon>
        <taxon>Actinomycetota</taxon>
        <taxon>Actinomycetes</taxon>
        <taxon>Micrococcales</taxon>
        <taxon>Microbacteriaceae</taxon>
        <taxon>Cnuibacter</taxon>
    </lineage>
</organism>
<dbReference type="AlphaFoldDB" id="A0A1X9LLV3"/>
<sequence>MSFAARLTLSIVIIVISLAMSAVVIISVLDDGPDWLHFLTYIAGGLLAFGIGSLASTLRSRHATADEA</sequence>
<accession>A0A1X9LLV3</accession>
<keyword evidence="2" id="KW-1185">Reference proteome</keyword>
<dbReference type="RefSeq" id="WP_085020301.1">
    <property type="nucleotide sequence ID" value="NZ_BMHD01000001.1"/>
</dbReference>
<evidence type="ECO:0000313" key="1">
    <source>
        <dbReference type="EMBL" id="ARJ06163.1"/>
    </source>
</evidence>
<evidence type="ECO:0000313" key="2">
    <source>
        <dbReference type="Proteomes" id="UP000192775"/>
    </source>
</evidence>
<name>A0A1X9LLV3_9MICO</name>
<dbReference type="Proteomes" id="UP000192775">
    <property type="component" value="Chromosome"/>
</dbReference>